<dbReference type="AlphaFoldDB" id="A0A1J8Q9F6"/>
<accession>A0A1J8Q9F6</accession>
<dbReference type="Gene3D" id="1.20.1280.50">
    <property type="match status" value="1"/>
</dbReference>
<comment type="caution">
    <text evidence="2">The sequence shown here is derived from an EMBL/GenBank/DDBJ whole genome shotgun (WGS) entry which is preliminary data.</text>
</comment>
<keyword evidence="3" id="KW-1185">Reference proteome</keyword>
<dbReference type="SUPFAM" id="SSF81383">
    <property type="entry name" value="F-box domain"/>
    <property type="match status" value="1"/>
</dbReference>
<evidence type="ECO:0000313" key="3">
    <source>
        <dbReference type="Proteomes" id="UP000183567"/>
    </source>
</evidence>
<dbReference type="Proteomes" id="UP000183567">
    <property type="component" value="Unassembled WGS sequence"/>
</dbReference>
<name>A0A1J8Q9F6_9AGAM</name>
<sequence length="559" mass="62986">MKTKAEFLSLPEELHARILSLLPYRDILRCTSVCRVIRQAYMSSSELQYIVELGGQQLLPVPWTNDNTSISKCLQLLKDKTQAWFKFDIHSFETVSIPAQFHGAKTSLANGHLCLWNEEDDSAKIFPVLPKPSSQTIERDWSPGSLCSLPNARSADVFMDPAQNLIAIAYYVAPNEDEAHLWPDDESFFIELGVLDGDGVHPKAAGRTLFLSELPGREENGFLTESLKLEGMGRHIALRRSLTVDDDAILPEEIWSLQIWDWQNSSTSSSVLSGTTVVQDPDDSMDFCFLGNDRLLIASHNLKLYSIEDMSRAPQLLACFLLPVPVAGIQCLLPMDDIAPSSQLRMQAQQEMWASNPENRLLSLVTFPLNLVFVISTRIFFDLALPEGMEAGIHWKSWGPSNTRIFNHRSRCRVGVSGNRVLQSFPIDDTTEDSAPNSPHRLHMMDFSPSAVERRQGLGRVITEPTTIEVMSDGEKVTLTTSLPYVEVMSDRKFGVDELIEIWVDKDRIYLPKDTAYPHVFDPSINYLEVERLENRSNDALQGCCSSDFWRSTRNVSTN</sequence>
<dbReference type="InterPro" id="IPR036047">
    <property type="entry name" value="F-box-like_dom_sf"/>
</dbReference>
<dbReference type="OrthoDB" id="2745718at2759"/>
<feature type="domain" description="F-box" evidence="1">
    <location>
        <begin position="4"/>
        <end position="50"/>
    </location>
</feature>
<evidence type="ECO:0000313" key="2">
    <source>
        <dbReference type="EMBL" id="OJA10249.1"/>
    </source>
</evidence>
<dbReference type="CDD" id="cd09917">
    <property type="entry name" value="F-box_SF"/>
    <property type="match status" value="1"/>
</dbReference>
<evidence type="ECO:0000259" key="1">
    <source>
        <dbReference type="PROSITE" id="PS50181"/>
    </source>
</evidence>
<dbReference type="PROSITE" id="PS50181">
    <property type="entry name" value="FBOX"/>
    <property type="match status" value="1"/>
</dbReference>
<gene>
    <name evidence="2" type="ORF">AZE42_07834</name>
</gene>
<protein>
    <recommendedName>
        <fullName evidence="1">F-box domain-containing protein</fullName>
    </recommendedName>
</protein>
<dbReference type="InterPro" id="IPR001810">
    <property type="entry name" value="F-box_dom"/>
</dbReference>
<proteinExistence type="predicted"/>
<organism evidence="2 3">
    <name type="scientific">Rhizopogon vesiculosus</name>
    <dbReference type="NCBI Taxonomy" id="180088"/>
    <lineage>
        <taxon>Eukaryota</taxon>
        <taxon>Fungi</taxon>
        <taxon>Dikarya</taxon>
        <taxon>Basidiomycota</taxon>
        <taxon>Agaricomycotina</taxon>
        <taxon>Agaricomycetes</taxon>
        <taxon>Agaricomycetidae</taxon>
        <taxon>Boletales</taxon>
        <taxon>Suillineae</taxon>
        <taxon>Rhizopogonaceae</taxon>
        <taxon>Rhizopogon</taxon>
    </lineage>
</organism>
<reference evidence="2 3" key="1">
    <citation type="submission" date="2016-03" db="EMBL/GenBank/DDBJ databases">
        <title>Comparative genomics of the ectomycorrhizal sister species Rhizopogon vinicolor and Rhizopogon vesiculosus (Basidiomycota: Boletales) reveals a divergence of the mating type B locus.</title>
        <authorList>
            <person name="Mujic A.B."/>
            <person name="Kuo A."/>
            <person name="Tritt A."/>
            <person name="Lipzen A."/>
            <person name="Chen C."/>
            <person name="Johnson J."/>
            <person name="Sharma A."/>
            <person name="Barry K."/>
            <person name="Grigoriev I.V."/>
            <person name="Spatafora J.W."/>
        </authorList>
    </citation>
    <scope>NUCLEOTIDE SEQUENCE [LARGE SCALE GENOMIC DNA]</scope>
    <source>
        <strain evidence="2 3">AM-OR11-056</strain>
    </source>
</reference>
<dbReference type="EMBL" id="LVVM01005551">
    <property type="protein sequence ID" value="OJA10249.1"/>
    <property type="molecule type" value="Genomic_DNA"/>
</dbReference>
<dbReference type="SMART" id="SM00256">
    <property type="entry name" value="FBOX"/>
    <property type="match status" value="1"/>
</dbReference>
<dbReference type="Pfam" id="PF12937">
    <property type="entry name" value="F-box-like"/>
    <property type="match status" value="1"/>
</dbReference>